<organism evidence="3 4">
    <name type="scientific">Candidatus Harrisonbacteria bacterium RIFCSPLOWO2_01_FULL_40_28</name>
    <dbReference type="NCBI Taxonomy" id="1798406"/>
    <lineage>
        <taxon>Bacteria</taxon>
        <taxon>Candidatus Harrisoniibacteriota</taxon>
    </lineage>
</organism>
<feature type="region of interest" description="Disordered" evidence="1">
    <location>
        <begin position="1"/>
        <end position="28"/>
    </location>
</feature>
<proteinExistence type="predicted"/>
<dbReference type="EMBL" id="MHJI01000002">
    <property type="protein sequence ID" value="OGY66595.1"/>
    <property type="molecule type" value="Genomic_DNA"/>
</dbReference>
<evidence type="ECO:0000313" key="4">
    <source>
        <dbReference type="Proteomes" id="UP000178517"/>
    </source>
</evidence>
<evidence type="ECO:0000313" key="3">
    <source>
        <dbReference type="EMBL" id="OGY66595.1"/>
    </source>
</evidence>
<dbReference type="InterPro" id="IPR036415">
    <property type="entry name" value="Lamin_tail_dom_sf"/>
</dbReference>
<reference evidence="3 4" key="1">
    <citation type="journal article" date="2016" name="Nat. Commun.">
        <title>Thousands of microbial genomes shed light on interconnected biogeochemical processes in an aquifer system.</title>
        <authorList>
            <person name="Anantharaman K."/>
            <person name="Brown C.T."/>
            <person name="Hug L.A."/>
            <person name="Sharon I."/>
            <person name="Castelle C.J."/>
            <person name="Probst A.J."/>
            <person name="Thomas B.C."/>
            <person name="Singh A."/>
            <person name="Wilkins M.J."/>
            <person name="Karaoz U."/>
            <person name="Brodie E.L."/>
            <person name="Williams K.H."/>
            <person name="Hubbard S.S."/>
            <person name="Banfield J.F."/>
        </authorList>
    </citation>
    <scope>NUCLEOTIDE SEQUENCE [LARGE SCALE GENOMIC DNA]</scope>
</reference>
<sequence length="768" mass="84545">MERKNNSEWGTYEGDTSSEIFGTPGKENSGGVSGALLATSTAGHILISELYPDQTGSNKDFVELYNPTNQNISLDNMWLWVSGPGNDEGIETESPVKKIQLNSGSGIASRGYFLIGLDDYTSSTVPIPDLLSGTGFLHTQSGGRVSIMHEEAVIDEVHYSKKEESGSVLMPKRGASIERKTLENGQCVSPLNERQERSCDTDSSSDFIIREVPGPRNSLMMFENDELSVVALSSTLLGFDLNWDSFARNSGGDDVRYEVSYVSQINGNTSSSTLIQITTSTTAIVSLKEVGSEYIFTVKARNASGTEISSITGEPVLVKSFINNLFVYPIPSATTTYFFDLRYASSQFIPDVYGNGSPEDKYKILVFYKNKPASTKNILTSLDDFVPSTESIPIFYKDCSGISSNKAWVLLPGIELNCRPGGLYGKVMDFYDVLPTRLNLLVNGASFIEGDYVTVGYYSRRASSPSGVAEFELVAVDTTKYYFGTSTPVSAKPTDPLGISASVNEEGTRADISWRESEDNDSLKSSIRYEMNVVSSTVSSTLVLENNGWREVSTMIFGNDPLQLRHEFVDTVIKTYYKVGVRAHDEVLNYSNSAIVEFFVNGPPEPLINQSNRDAMASFAFKGETCATSSHVAQSVTFGKKVTLSTFKTLLQKTSVKNMDNAALRIESNASGLPSGEILKEVVKMREEIETIPLVYSFDLDGMNLDPGTYWFTIQSKNNSNTLFDEGYEVGWLTGDPYPDGKFYLWNCGNPWLERPGDMYMVLDGLEE</sequence>
<comment type="caution">
    <text evidence="3">The sequence shown here is derived from an EMBL/GenBank/DDBJ whole genome shotgun (WGS) entry which is preliminary data.</text>
</comment>
<dbReference type="AlphaFoldDB" id="A0A1G1ZQ79"/>
<dbReference type="CDD" id="cd00063">
    <property type="entry name" value="FN3"/>
    <property type="match status" value="1"/>
</dbReference>
<evidence type="ECO:0000259" key="2">
    <source>
        <dbReference type="PROSITE" id="PS50853"/>
    </source>
</evidence>
<feature type="domain" description="Fibronectin type-III" evidence="2">
    <location>
        <begin position="223"/>
        <end position="323"/>
    </location>
</feature>
<protein>
    <recommendedName>
        <fullName evidence="2">Fibronectin type-III domain-containing protein</fullName>
    </recommendedName>
</protein>
<dbReference type="InterPro" id="IPR036116">
    <property type="entry name" value="FN3_sf"/>
</dbReference>
<accession>A0A1G1ZQ79</accession>
<dbReference type="Gene3D" id="2.60.40.10">
    <property type="entry name" value="Immunoglobulins"/>
    <property type="match status" value="1"/>
</dbReference>
<dbReference type="InterPro" id="IPR013783">
    <property type="entry name" value="Ig-like_fold"/>
</dbReference>
<name>A0A1G1ZQ79_9BACT</name>
<dbReference type="InterPro" id="IPR003961">
    <property type="entry name" value="FN3_dom"/>
</dbReference>
<dbReference type="PROSITE" id="PS50853">
    <property type="entry name" value="FN3"/>
    <property type="match status" value="1"/>
</dbReference>
<gene>
    <name evidence="3" type="ORF">A3A04_02530</name>
</gene>
<evidence type="ECO:0000256" key="1">
    <source>
        <dbReference type="SAM" id="MobiDB-lite"/>
    </source>
</evidence>
<dbReference type="SUPFAM" id="SSF49265">
    <property type="entry name" value="Fibronectin type III"/>
    <property type="match status" value="1"/>
</dbReference>
<dbReference type="SUPFAM" id="SSF74853">
    <property type="entry name" value="Lamin A/C globular tail domain"/>
    <property type="match status" value="1"/>
</dbReference>
<dbReference type="Proteomes" id="UP000178517">
    <property type="component" value="Unassembled WGS sequence"/>
</dbReference>